<feature type="non-terminal residue" evidence="1">
    <location>
        <position position="1"/>
    </location>
</feature>
<comment type="caution">
    <text evidence="1">The sequence shown here is derived from an EMBL/GenBank/DDBJ whole genome shotgun (WGS) entry which is preliminary data.</text>
</comment>
<name>A0A820QEL9_9BILA</name>
<evidence type="ECO:0000313" key="1">
    <source>
        <dbReference type="EMBL" id="CAF4420354.1"/>
    </source>
</evidence>
<dbReference type="AlphaFoldDB" id="A0A820QEL9"/>
<evidence type="ECO:0000313" key="2">
    <source>
        <dbReference type="Proteomes" id="UP000663868"/>
    </source>
</evidence>
<proteinExistence type="predicted"/>
<sequence>ECVRKISLFDERPFEHDFFFQISQSFPLLEKLILINQKPQNNKQLRKLKNQNLSIIQYPYLLQLDISRAYKDYYEQFLFDNKTCLPDSVRVYMNYRLAKKATRNFRRISSRNNCAKMSFVHFHYQSNFPDHLKDYFPHAKFF</sequence>
<dbReference type="EMBL" id="CAJOBB010027056">
    <property type="protein sequence ID" value="CAF4420354.1"/>
    <property type="molecule type" value="Genomic_DNA"/>
</dbReference>
<organism evidence="1 2">
    <name type="scientific">Adineta steineri</name>
    <dbReference type="NCBI Taxonomy" id="433720"/>
    <lineage>
        <taxon>Eukaryota</taxon>
        <taxon>Metazoa</taxon>
        <taxon>Spiralia</taxon>
        <taxon>Gnathifera</taxon>
        <taxon>Rotifera</taxon>
        <taxon>Eurotatoria</taxon>
        <taxon>Bdelloidea</taxon>
        <taxon>Adinetida</taxon>
        <taxon>Adinetidae</taxon>
        <taxon>Adineta</taxon>
    </lineage>
</organism>
<accession>A0A820QEL9</accession>
<gene>
    <name evidence="1" type="ORF">KXQ929_LOCUS52152</name>
</gene>
<protein>
    <submittedName>
        <fullName evidence="1">Uncharacterized protein</fullName>
    </submittedName>
</protein>
<dbReference type="Proteomes" id="UP000663868">
    <property type="component" value="Unassembled WGS sequence"/>
</dbReference>
<reference evidence="1" key="1">
    <citation type="submission" date="2021-02" db="EMBL/GenBank/DDBJ databases">
        <authorList>
            <person name="Nowell W R."/>
        </authorList>
    </citation>
    <scope>NUCLEOTIDE SEQUENCE</scope>
</reference>